<dbReference type="Proteomes" id="UP001057452">
    <property type="component" value="Chromosome 19"/>
</dbReference>
<comment type="caution">
    <text evidence="1">The sequence shown here is derived from an EMBL/GenBank/DDBJ whole genome shotgun (WGS) entry which is preliminary data.</text>
</comment>
<gene>
    <name evidence="1" type="ORF">KUCAC02_027306</name>
</gene>
<organism evidence="1 2">
    <name type="scientific">Chaenocephalus aceratus</name>
    <name type="common">Blackfin icefish</name>
    <name type="synonym">Chaenichthys aceratus</name>
    <dbReference type="NCBI Taxonomy" id="36190"/>
    <lineage>
        <taxon>Eukaryota</taxon>
        <taxon>Metazoa</taxon>
        <taxon>Chordata</taxon>
        <taxon>Craniata</taxon>
        <taxon>Vertebrata</taxon>
        <taxon>Euteleostomi</taxon>
        <taxon>Actinopterygii</taxon>
        <taxon>Neopterygii</taxon>
        <taxon>Teleostei</taxon>
        <taxon>Neoteleostei</taxon>
        <taxon>Acanthomorphata</taxon>
        <taxon>Eupercaria</taxon>
        <taxon>Perciformes</taxon>
        <taxon>Notothenioidei</taxon>
        <taxon>Channichthyidae</taxon>
        <taxon>Chaenocephalus</taxon>
    </lineage>
</organism>
<evidence type="ECO:0000313" key="1">
    <source>
        <dbReference type="EMBL" id="KAI4807500.1"/>
    </source>
</evidence>
<proteinExistence type="predicted"/>
<name>A0ACB9W3Z4_CHAAC</name>
<keyword evidence="2" id="KW-1185">Reference proteome</keyword>
<sequence length="43" mass="4511">MHACEQEERILTAAAAAETCATDGQPATQLPVLIITCCALKHS</sequence>
<reference evidence="1" key="1">
    <citation type="submission" date="2022-05" db="EMBL/GenBank/DDBJ databases">
        <title>Chromosome-level genome of Chaenocephalus aceratus.</title>
        <authorList>
            <person name="Park H."/>
        </authorList>
    </citation>
    <scope>NUCLEOTIDE SEQUENCE</scope>
    <source>
        <strain evidence="1">KU_202001</strain>
    </source>
</reference>
<dbReference type="EMBL" id="CM043803">
    <property type="protein sequence ID" value="KAI4807500.1"/>
    <property type="molecule type" value="Genomic_DNA"/>
</dbReference>
<evidence type="ECO:0000313" key="2">
    <source>
        <dbReference type="Proteomes" id="UP001057452"/>
    </source>
</evidence>
<accession>A0ACB9W3Z4</accession>
<protein>
    <submittedName>
        <fullName evidence="1">Uncharacterized protein</fullName>
    </submittedName>
</protein>